<comment type="caution">
    <text evidence="3">The sequence shown here is derived from an EMBL/GenBank/DDBJ whole genome shotgun (WGS) entry which is preliminary data.</text>
</comment>
<feature type="chain" id="PRO_5042263460" evidence="1">
    <location>
        <begin position="25"/>
        <end position="365"/>
    </location>
</feature>
<keyword evidence="4" id="KW-1185">Reference proteome</keyword>
<dbReference type="Pfam" id="PF04727">
    <property type="entry name" value="ELMO_CED12"/>
    <property type="match status" value="1"/>
</dbReference>
<keyword evidence="1" id="KW-0732">Signal</keyword>
<reference evidence="3" key="2">
    <citation type="journal article" date="2024" name="Plant">
        <title>Genomic evolution and insights into agronomic trait innovations of Sesamum species.</title>
        <authorList>
            <person name="Miao H."/>
            <person name="Wang L."/>
            <person name="Qu L."/>
            <person name="Liu H."/>
            <person name="Sun Y."/>
            <person name="Le M."/>
            <person name="Wang Q."/>
            <person name="Wei S."/>
            <person name="Zheng Y."/>
            <person name="Lin W."/>
            <person name="Duan Y."/>
            <person name="Cao H."/>
            <person name="Xiong S."/>
            <person name="Wang X."/>
            <person name="Wei L."/>
            <person name="Li C."/>
            <person name="Ma Q."/>
            <person name="Ju M."/>
            <person name="Zhao R."/>
            <person name="Li G."/>
            <person name="Mu C."/>
            <person name="Tian Q."/>
            <person name="Mei H."/>
            <person name="Zhang T."/>
            <person name="Gao T."/>
            <person name="Zhang H."/>
        </authorList>
    </citation>
    <scope>NUCLEOTIDE SEQUENCE</scope>
    <source>
        <strain evidence="3">3651</strain>
    </source>
</reference>
<evidence type="ECO:0000313" key="3">
    <source>
        <dbReference type="EMBL" id="KAK4420469.1"/>
    </source>
</evidence>
<reference evidence="3" key="1">
    <citation type="submission" date="2020-06" db="EMBL/GenBank/DDBJ databases">
        <authorList>
            <person name="Li T."/>
            <person name="Hu X."/>
            <person name="Zhang T."/>
            <person name="Song X."/>
            <person name="Zhang H."/>
            <person name="Dai N."/>
            <person name="Sheng W."/>
            <person name="Hou X."/>
            <person name="Wei L."/>
        </authorList>
    </citation>
    <scope>NUCLEOTIDE SEQUENCE</scope>
    <source>
        <strain evidence="3">3651</strain>
        <tissue evidence="3">Leaf</tissue>
    </source>
</reference>
<evidence type="ECO:0000313" key="4">
    <source>
        <dbReference type="Proteomes" id="UP001293254"/>
    </source>
</evidence>
<dbReference type="PANTHER" id="PTHR12771">
    <property type="entry name" value="ENGULFMENT AND CELL MOTILITY"/>
    <property type="match status" value="1"/>
</dbReference>
<feature type="domain" description="ELMO" evidence="2">
    <location>
        <begin position="185"/>
        <end position="346"/>
    </location>
</feature>
<dbReference type="EMBL" id="JACGWO010000008">
    <property type="protein sequence ID" value="KAK4420469.1"/>
    <property type="molecule type" value="Genomic_DNA"/>
</dbReference>
<dbReference type="PROSITE" id="PS51335">
    <property type="entry name" value="ELMO"/>
    <property type="match status" value="1"/>
</dbReference>
<name>A0AAE2CFQ3_9LAMI</name>
<dbReference type="PANTHER" id="PTHR12771:SF3">
    <property type="entry name" value="ELMO_CED-12 FAMILY PROTEIN"/>
    <property type="match status" value="1"/>
</dbReference>
<protein>
    <submittedName>
        <fullName evidence="3">ELMO domain-containing protein A</fullName>
    </submittedName>
</protein>
<dbReference type="Proteomes" id="UP001293254">
    <property type="component" value="Unassembled WGS sequence"/>
</dbReference>
<feature type="signal peptide" evidence="1">
    <location>
        <begin position="1"/>
        <end position="24"/>
    </location>
</feature>
<dbReference type="InterPro" id="IPR006816">
    <property type="entry name" value="ELMO_dom"/>
</dbReference>
<accession>A0AAE2CFQ3</accession>
<evidence type="ECO:0000259" key="2">
    <source>
        <dbReference type="PROSITE" id="PS51335"/>
    </source>
</evidence>
<sequence length="365" mass="41798">MKGFACRSRFLIVVLILLPVLMHARNIGKLRPHHGHHQQAQHSKRDPMAKPEFQRVEMKPLKHKRADTLQVAGSSLPDCTHACGSCTPCRLVMVDEDDLYWDGKKREEVSASSHNSAHVISQLAQCFTNAMVGPRAWIGGIFSRSSNKKFGSAKYLNYTLTPIQEERLQRLQERLGVPFDETRSDHQEALQALWDAAFPNVKLKGLISEQWKDMGWQGANPSTDFRGCGFVSLENLLYFARTYPVSFNRLLLKQVGSRAEWEYPFAVAGINVSFMLIQMLDLFSDKPRCLPGHNFVKLLEENEEAFDVLYCMAFALMDAQWLAMHASYMEFNEVLQATRIQLERELSLEDIHRVHDLPAHNLLYH</sequence>
<dbReference type="AlphaFoldDB" id="A0AAE2CFQ3"/>
<dbReference type="InterPro" id="IPR050868">
    <property type="entry name" value="ELMO_domain-containing"/>
</dbReference>
<proteinExistence type="predicted"/>
<dbReference type="Pfam" id="PF17181">
    <property type="entry name" value="EPF"/>
    <property type="match status" value="1"/>
</dbReference>
<organism evidence="3 4">
    <name type="scientific">Sesamum alatum</name>
    <dbReference type="NCBI Taxonomy" id="300844"/>
    <lineage>
        <taxon>Eukaryota</taxon>
        <taxon>Viridiplantae</taxon>
        <taxon>Streptophyta</taxon>
        <taxon>Embryophyta</taxon>
        <taxon>Tracheophyta</taxon>
        <taxon>Spermatophyta</taxon>
        <taxon>Magnoliopsida</taxon>
        <taxon>eudicotyledons</taxon>
        <taxon>Gunneridae</taxon>
        <taxon>Pentapetalae</taxon>
        <taxon>asterids</taxon>
        <taxon>lamiids</taxon>
        <taxon>Lamiales</taxon>
        <taxon>Pedaliaceae</taxon>
        <taxon>Sesamum</taxon>
    </lineage>
</organism>
<evidence type="ECO:0000256" key="1">
    <source>
        <dbReference type="SAM" id="SignalP"/>
    </source>
</evidence>
<gene>
    <name evidence="3" type="ORF">Salat_1997300</name>
</gene>